<organism evidence="2 5">
    <name type="scientific">Didymodactylos carnosus</name>
    <dbReference type="NCBI Taxonomy" id="1234261"/>
    <lineage>
        <taxon>Eukaryota</taxon>
        <taxon>Metazoa</taxon>
        <taxon>Spiralia</taxon>
        <taxon>Gnathifera</taxon>
        <taxon>Rotifera</taxon>
        <taxon>Eurotatoria</taxon>
        <taxon>Bdelloidea</taxon>
        <taxon>Philodinida</taxon>
        <taxon>Philodinidae</taxon>
        <taxon>Didymodactylos</taxon>
    </lineage>
</organism>
<gene>
    <name evidence="2" type="ORF">GPM918_LOCUS28181</name>
    <name evidence="1" type="ORF">OVA965_LOCUS15860</name>
    <name evidence="4" type="ORF">SRO942_LOCUS28653</name>
    <name evidence="3" type="ORF">TMI583_LOCUS15869</name>
</gene>
<dbReference type="EMBL" id="CAJNOK010007233">
    <property type="protein sequence ID" value="CAF1028379.1"/>
    <property type="molecule type" value="Genomic_DNA"/>
</dbReference>
<dbReference type="AlphaFoldDB" id="A0A815CY73"/>
<evidence type="ECO:0000313" key="3">
    <source>
        <dbReference type="EMBL" id="CAF3796727.1"/>
    </source>
</evidence>
<accession>A0A815CY73</accession>
<dbReference type="EMBL" id="CAJOBA010007244">
    <property type="protein sequence ID" value="CAF3796727.1"/>
    <property type="molecule type" value="Genomic_DNA"/>
</dbReference>
<dbReference type="EMBL" id="CAJOBC010034134">
    <property type="protein sequence ID" value="CAF4105082.1"/>
    <property type="molecule type" value="Genomic_DNA"/>
</dbReference>
<dbReference type="Gene3D" id="3.40.50.150">
    <property type="entry name" value="Vaccinia Virus protein VP39"/>
    <property type="match status" value="1"/>
</dbReference>
<dbReference type="OrthoDB" id="10058237at2759"/>
<dbReference type="Proteomes" id="UP000677228">
    <property type="component" value="Unassembled WGS sequence"/>
</dbReference>
<evidence type="ECO:0000313" key="2">
    <source>
        <dbReference type="EMBL" id="CAF1293980.1"/>
    </source>
</evidence>
<proteinExistence type="predicted"/>
<protein>
    <submittedName>
        <fullName evidence="2">Uncharacterized protein</fullName>
    </submittedName>
</protein>
<dbReference type="Proteomes" id="UP000682733">
    <property type="component" value="Unassembled WGS sequence"/>
</dbReference>
<comment type="caution">
    <text evidence="2">The sequence shown here is derived from an EMBL/GenBank/DDBJ whole genome shotgun (WGS) entry which is preliminary data.</text>
</comment>
<keyword evidence="5" id="KW-1185">Reference proteome</keyword>
<dbReference type="Proteomes" id="UP000663829">
    <property type="component" value="Unassembled WGS sequence"/>
</dbReference>
<reference evidence="2" key="1">
    <citation type="submission" date="2021-02" db="EMBL/GenBank/DDBJ databases">
        <authorList>
            <person name="Nowell W R."/>
        </authorList>
    </citation>
    <scope>NUCLEOTIDE SEQUENCE</scope>
</reference>
<dbReference type="Pfam" id="PF13578">
    <property type="entry name" value="Methyltransf_24"/>
    <property type="match status" value="1"/>
</dbReference>
<dbReference type="InterPro" id="IPR029063">
    <property type="entry name" value="SAM-dependent_MTases_sf"/>
</dbReference>
<dbReference type="SUPFAM" id="SSF53335">
    <property type="entry name" value="S-adenosyl-L-methionine-dependent methyltransferases"/>
    <property type="match status" value="1"/>
</dbReference>
<dbReference type="EMBL" id="CAJNOQ010012183">
    <property type="protein sequence ID" value="CAF1293980.1"/>
    <property type="molecule type" value="Genomic_DNA"/>
</dbReference>
<evidence type="ECO:0000313" key="5">
    <source>
        <dbReference type="Proteomes" id="UP000663829"/>
    </source>
</evidence>
<name>A0A815CY73_9BILA</name>
<dbReference type="Proteomes" id="UP000681722">
    <property type="component" value="Unassembled WGS sequence"/>
</dbReference>
<evidence type="ECO:0000313" key="1">
    <source>
        <dbReference type="EMBL" id="CAF1028379.1"/>
    </source>
</evidence>
<evidence type="ECO:0000313" key="4">
    <source>
        <dbReference type="EMBL" id="CAF4105082.1"/>
    </source>
</evidence>
<sequence length="386" mass="45007">MCVIIRCIILLFIGLLLGYNFKHIHRKFYWISYSGIKRPAIDYAHLKQQSLPKQSFVSNELHLKYLNEYSTTIDGWVNHEILYVLWLLTQFQYGRLKLDRGAIGEIGVHHGKFTCYLYILRREKQKLFAVDVFEKQHLNTDKSGLGSKKIFLMNAEKYANVTFDQIEIYSGSSLDLNSIFSTPNSNTVQWWMKSVVGENGLQLVSIDGGHTPLLAYSDLCLVANSLIDGGVVIVDDIAHPGWLGVRDGVSRYLSETSKFITNQQLINEMTLYCDKPNFNRSKHIIEETTPPVDHKSHCLRIVPFLQFYNKLFLTTPNYYPYYIKLLSERKYHLNGKRTKYIKYHSLRLTVGNVPVWADNYKLNQTEKNKLFKQLIEPQWYKEIIEN</sequence>